<feature type="domain" description="RecA family profile 1" evidence="9">
    <location>
        <begin position="218"/>
        <end position="530"/>
    </location>
</feature>
<evidence type="ECO:0000256" key="6">
    <source>
        <dbReference type="ARBA" id="ARBA00023242"/>
    </source>
</evidence>
<dbReference type="GO" id="GO:0033063">
    <property type="term" value="C:Rad51B-Rad51C-Rad51D-XRCC2 complex"/>
    <property type="evidence" value="ECO:0007669"/>
    <property type="project" value="TreeGrafter"/>
</dbReference>
<dbReference type="EMBL" id="CP029532">
    <property type="protein sequence ID" value="AYU82244.1"/>
    <property type="molecule type" value="Genomic_DNA"/>
</dbReference>
<keyword evidence="2" id="KW-0547">Nucleotide-binding</keyword>
<dbReference type="SUPFAM" id="SSF52540">
    <property type="entry name" value="P-loop containing nucleoside triphosphate hydrolases"/>
    <property type="match status" value="1"/>
</dbReference>
<feature type="region of interest" description="Disordered" evidence="8">
    <location>
        <begin position="546"/>
        <end position="565"/>
    </location>
</feature>
<feature type="region of interest" description="Disordered" evidence="8">
    <location>
        <begin position="310"/>
        <end position="354"/>
    </location>
</feature>
<dbReference type="GO" id="GO:0033065">
    <property type="term" value="C:Rad51C-XRCC3 complex"/>
    <property type="evidence" value="ECO:0007669"/>
    <property type="project" value="TreeGrafter"/>
</dbReference>
<evidence type="ECO:0000259" key="9">
    <source>
        <dbReference type="PROSITE" id="PS50162"/>
    </source>
</evidence>
<keyword evidence="6" id="KW-0539">Nucleus</keyword>
<comment type="subcellular location">
    <subcellularLocation>
        <location evidence="1">Nucleus</location>
    </subcellularLocation>
</comment>
<dbReference type="GO" id="GO:0005657">
    <property type="term" value="C:replication fork"/>
    <property type="evidence" value="ECO:0007669"/>
    <property type="project" value="TreeGrafter"/>
</dbReference>
<dbReference type="GO" id="GO:0140664">
    <property type="term" value="F:ATP-dependent DNA damage sensor activity"/>
    <property type="evidence" value="ECO:0007669"/>
    <property type="project" value="InterPro"/>
</dbReference>
<accession>A0A3Q8IGS3</accession>
<dbReference type="InterPro" id="IPR013632">
    <property type="entry name" value="Rad51_C"/>
</dbReference>
<dbReference type="Pfam" id="PF08423">
    <property type="entry name" value="Rad51"/>
    <property type="match status" value="1"/>
</dbReference>
<dbReference type="PANTHER" id="PTHR46239:SF1">
    <property type="entry name" value="DNA REPAIR PROTEIN RAD51 HOMOLOG 3"/>
    <property type="match status" value="1"/>
</dbReference>
<dbReference type="GO" id="GO:0005524">
    <property type="term" value="F:ATP binding"/>
    <property type="evidence" value="ECO:0007669"/>
    <property type="project" value="UniProtKB-KW"/>
</dbReference>
<keyword evidence="5" id="KW-0234">DNA repair</keyword>
<evidence type="ECO:0000256" key="4">
    <source>
        <dbReference type="ARBA" id="ARBA00022840"/>
    </source>
</evidence>
<evidence type="ECO:0000256" key="1">
    <source>
        <dbReference type="ARBA" id="ARBA00004123"/>
    </source>
</evidence>
<feature type="compositionally biased region" description="Basic and acidic residues" evidence="8">
    <location>
        <begin position="76"/>
        <end position="85"/>
    </location>
</feature>
<dbReference type="AlphaFoldDB" id="A0A3Q8IGS3"/>
<dbReference type="VEuPathDB" id="TriTrypDB:LdBPK_332620.1"/>
<dbReference type="VEuPathDB" id="TriTrypDB:LdCL_330033300"/>
<dbReference type="Gene3D" id="3.40.50.300">
    <property type="entry name" value="P-loop containing nucleotide triphosphate hydrolases"/>
    <property type="match status" value="1"/>
</dbReference>
<keyword evidence="11" id="KW-1185">Reference proteome</keyword>
<keyword evidence="3" id="KW-0227">DNA damage</keyword>
<feature type="region of interest" description="Disordered" evidence="8">
    <location>
        <begin position="62"/>
        <end position="103"/>
    </location>
</feature>
<reference evidence="10 11" key="1">
    <citation type="journal article" date="2018" name="Sci. Rep.">
        <title>A complete Leishmania donovani reference genome identifies novel genetic variations associated with virulence.</title>
        <authorList>
            <person name="Lypaczewski P."/>
            <person name="Hoshizaki J."/>
            <person name="Zhang W.-W."/>
            <person name="McCall L.-I."/>
            <person name="Torcivia-Rodriguez J."/>
            <person name="Simonyan V."/>
            <person name="Kaur A."/>
            <person name="Dewar K."/>
            <person name="Matlashewski G."/>
        </authorList>
    </citation>
    <scope>NUCLEOTIDE SEQUENCE [LARGE SCALE GENOMIC DNA]</scope>
    <source>
        <strain evidence="10 11">LdCL</strain>
    </source>
</reference>
<dbReference type="InterPro" id="IPR052093">
    <property type="entry name" value="HR_Repair_Mediator"/>
</dbReference>
<dbReference type="OrthoDB" id="5957327at2759"/>
<feature type="region of interest" description="Disordered" evidence="8">
    <location>
        <begin position="407"/>
        <end position="428"/>
    </location>
</feature>
<keyword evidence="4" id="KW-0067">ATP-binding</keyword>
<dbReference type="VEuPathDB" id="TriTrypDB:LDHU3_33.3730"/>
<evidence type="ECO:0000256" key="2">
    <source>
        <dbReference type="ARBA" id="ARBA00022741"/>
    </source>
</evidence>
<evidence type="ECO:0000256" key="8">
    <source>
        <dbReference type="SAM" id="MobiDB-lite"/>
    </source>
</evidence>
<dbReference type="GO" id="GO:0000400">
    <property type="term" value="F:four-way junction DNA binding"/>
    <property type="evidence" value="ECO:0007669"/>
    <property type="project" value="TreeGrafter"/>
</dbReference>
<dbReference type="GO" id="GO:0007131">
    <property type="term" value="P:reciprocal meiotic recombination"/>
    <property type="evidence" value="ECO:0007669"/>
    <property type="project" value="TreeGrafter"/>
</dbReference>
<name>A0A3Q8IGS3_LEIDO</name>
<sequence length="687" mass="72935">MALIECAESLSSSTKAKLQDAGILYVSEVVALLSSTGYRAGDDGDGKPASALRYLSTVLKHHVSPSDPRAPRRLRRDAGGDDRGAINDQGEPASVSRSIETTVPSNLCKETEASRFLNLTEDEMREIVEMATRATVGADGEHKGGNDTAFSAQGRDSVHGVMSSLPPRPPACLSRSADSAPETRVHAHKGGSRSGAIPGCRTVREMHAEFQARQAQGFPTHVTTFSRELDGVLGGGVPVGGVTEISGPPGVGKTQLLMQLAVSCAMPVEFGGMGGACLFVDTEGSFVAERLEQMATAAVSLVRAILLTQPQPPRNETTMAPSSDARLSRESPKKRGRSPPLDPRKTLRSHGHCTGLGAASGIQEEFTVESVLQRVHYIRVTDLVGLLALLHSLPSWFEEERTAEAKSVATSGTAETPTHSSGPGDSSANSARAAVRMVLIDSIALPFRSSDDFHREGLMSSTGSGEDSAMHLLGDPGRIAAHNGPLSQFPNRLLSKHGLWRRSRLLFQCSTLLERLAATFQLAIVVTNHMTTKVLHGTAFNGTENGSSAEGSGCSAPNSAANGGQRRQSVLVPALGDAWGQGLSTRLLLSFHHYDVPACSFVDRPSSPTAAATCTEDVVYSLSSQQQQLPTSLRSVVQHRVVRVLKCSGQPRRETCFAVTSKGIRDARRDMVSQRVAKATGAGESRE</sequence>
<dbReference type="InterPro" id="IPR027417">
    <property type="entry name" value="P-loop_NTPase"/>
</dbReference>
<proteinExistence type="predicted"/>
<evidence type="ECO:0000313" key="10">
    <source>
        <dbReference type="EMBL" id="AYU82244.1"/>
    </source>
</evidence>
<evidence type="ECO:0000256" key="5">
    <source>
        <dbReference type="ARBA" id="ARBA00023204"/>
    </source>
</evidence>
<dbReference type="PANTHER" id="PTHR46239">
    <property type="entry name" value="DNA REPAIR PROTEIN RAD51 HOMOLOG 3 RAD51C"/>
    <property type="match status" value="1"/>
</dbReference>
<evidence type="ECO:0000256" key="3">
    <source>
        <dbReference type="ARBA" id="ARBA00022763"/>
    </source>
</evidence>
<feature type="compositionally biased region" description="Polar residues" evidence="8">
    <location>
        <begin position="408"/>
        <end position="428"/>
    </location>
</feature>
<evidence type="ECO:0000256" key="7">
    <source>
        <dbReference type="ARBA" id="ARBA00040674"/>
    </source>
</evidence>
<dbReference type="Proteomes" id="UP000274082">
    <property type="component" value="Chromosome 33"/>
</dbReference>
<dbReference type="PROSITE" id="PS50162">
    <property type="entry name" value="RECA_2"/>
    <property type="match status" value="1"/>
</dbReference>
<gene>
    <name evidence="10" type="ORF">LdCL_330033300</name>
</gene>
<dbReference type="InterPro" id="IPR020588">
    <property type="entry name" value="RecA_ATP-bd"/>
</dbReference>
<dbReference type="GO" id="GO:0000707">
    <property type="term" value="P:meiotic DNA recombinase assembly"/>
    <property type="evidence" value="ECO:0007669"/>
    <property type="project" value="TreeGrafter"/>
</dbReference>
<organism evidence="10 11">
    <name type="scientific">Leishmania donovani</name>
    <dbReference type="NCBI Taxonomy" id="5661"/>
    <lineage>
        <taxon>Eukaryota</taxon>
        <taxon>Discoba</taxon>
        <taxon>Euglenozoa</taxon>
        <taxon>Kinetoplastea</taxon>
        <taxon>Metakinetoplastina</taxon>
        <taxon>Trypanosomatida</taxon>
        <taxon>Trypanosomatidae</taxon>
        <taxon>Leishmaniinae</taxon>
        <taxon>Leishmania</taxon>
    </lineage>
</organism>
<evidence type="ECO:0000313" key="11">
    <source>
        <dbReference type="Proteomes" id="UP000274082"/>
    </source>
</evidence>
<protein>
    <recommendedName>
        <fullName evidence="7">DNA repair protein RAD51 homolog 3</fullName>
    </recommendedName>
</protein>
<dbReference type="GO" id="GO:0008821">
    <property type="term" value="F:crossover junction DNA endonuclease activity"/>
    <property type="evidence" value="ECO:0007669"/>
    <property type="project" value="TreeGrafter"/>
</dbReference>